<comment type="caution">
    <text evidence="2">The sequence shown here is derived from an EMBL/GenBank/DDBJ whole genome shotgun (WGS) entry which is preliminary data.</text>
</comment>
<keyword evidence="1" id="KW-0812">Transmembrane</keyword>
<protein>
    <submittedName>
        <fullName evidence="2">Uncharacterized protein</fullName>
    </submittedName>
</protein>
<proteinExistence type="predicted"/>
<gene>
    <name evidence="2" type="ORF">N7532_006236</name>
</gene>
<dbReference type="AlphaFoldDB" id="A0A9W9FFP6"/>
<dbReference type="RefSeq" id="XP_056474889.1">
    <property type="nucleotide sequence ID" value="XM_056618730.1"/>
</dbReference>
<dbReference type="OrthoDB" id="3358048at2759"/>
<evidence type="ECO:0000313" key="2">
    <source>
        <dbReference type="EMBL" id="KAJ5099235.1"/>
    </source>
</evidence>
<keyword evidence="1" id="KW-1133">Transmembrane helix</keyword>
<dbReference type="GeneID" id="81357709"/>
<dbReference type="Proteomes" id="UP001149074">
    <property type="component" value="Unassembled WGS sequence"/>
</dbReference>
<accession>A0A9W9FFP6</accession>
<evidence type="ECO:0000256" key="1">
    <source>
        <dbReference type="SAM" id="Phobius"/>
    </source>
</evidence>
<dbReference type="EMBL" id="JAPQKI010000005">
    <property type="protein sequence ID" value="KAJ5099235.1"/>
    <property type="molecule type" value="Genomic_DNA"/>
</dbReference>
<keyword evidence="3" id="KW-1185">Reference proteome</keyword>
<sequence length="186" mass="20794">MAAVRLRKAFRYPEESDEEREELDEQEQERLILQLQSQNEARNKQYSLVFTVIPLISLVAFLPSLFTAPGLGERLLSLLGVLSLLASAYTMRLAPLYPDRKGKKPLLAADERLDWIQSAFMPANGAVCVLLTVVYLFLRGGSSFDIRPVLYLIPGAMLAVILLAKETMLSVDVTTLKGLQYEYKGA</sequence>
<feature type="transmembrane region" description="Helical" evidence="1">
    <location>
        <begin position="115"/>
        <end position="138"/>
    </location>
</feature>
<organism evidence="2 3">
    <name type="scientific">Penicillium argentinense</name>
    <dbReference type="NCBI Taxonomy" id="1131581"/>
    <lineage>
        <taxon>Eukaryota</taxon>
        <taxon>Fungi</taxon>
        <taxon>Dikarya</taxon>
        <taxon>Ascomycota</taxon>
        <taxon>Pezizomycotina</taxon>
        <taxon>Eurotiomycetes</taxon>
        <taxon>Eurotiomycetidae</taxon>
        <taxon>Eurotiales</taxon>
        <taxon>Aspergillaceae</taxon>
        <taxon>Penicillium</taxon>
    </lineage>
</organism>
<feature type="transmembrane region" description="Helical" evidence="1">
    <location>
        <begin position="144"/>
        <end position="164"/>
    </location>
</feature>
<name>A0A9W9FFP6_9EURO</name>
<reference evidence="2" key="2">
    <citation type="journal article" date="2023" name="IMA Fungus">
        <title>Comparative genomic study of the Penicillium genus elucidates a diverse pangenome and 15 lateral gene transfer events.</title>
        <authorList>
            <person name="Petersen C."/>
            <person name="Sorensen T."/>
            <person name="Nielsen M.R."/>
            <person name="Sondergaard T.E."/>
            <person name="Sorensen J.L."/>
            <person name="Fitzpatrick D.A."/>
            <person name="Frisvad J.C."/>
            <person name="Nielsen K.L."/>
        </authorList>
    </citation>
    <scope>NUCLEOTIDE SEQUENCE</scope>
    <source>
        <strain evidence="2">IBT 30761</strain>
    </source>
</reference>
<reference evidence="2" key="1">
    <citation type="submission" date="2022-11" db="EMBL/GenBank/DDBJ databases">
        <authorList>
            <person name="Petersen C."/>
        </authorList>
    </citation>
    <scope>NUCLEOTIDE SEQUENCE</scope>
    <source>
        <strain evidence="2">IBT 30761</strain>
    </source>
</reference>
<feature type="transmembrane region" description="Helical" evidence="1">
    <location>
        <begin position="46"/>
        <end position="69"/>
    </location>
</feature>
<keyword evidence="1" id="KW-0472">Membrane</keyword>
<evidence type="ECO:0000313" key="3">
    <source>
        <dbReference type="Proteomes" id="UP001149074"/>
    </source>
</evidence>